<evidence type="ECO:0000256" key="1">
    <source>
        <dbReference type="SAM" id="Phobius"/>
    </source>
</evidence>
<protein>
    <submittedName>
        <fullName evidence="2">Uncharacterized protein</fullName>
    </submittedName>
</protein>
<organism evidence="2 3">
    <name type="scientific">Dioscorea zingiberensis</name>
    <dbReference type="NCBI Taxonomy" id="325984"/>
    <lineage>
        <taxon>Eukaryota</taxon>
        <taxon>Viridiplantae</taxon>
        <taxon>Streptophyta</taxon>
        <taxon>Embryophyta</taxon>
        <taxon>Tracheophyta</taxon>
        <taxon>Spermatophyta</taxon>
        <taxon>Magnoliopsida</taxon>
        <taxon>Liliopsida</taxon>
        <taxon>Dioscoreales</taxon>
        <taxon>Dioscoreaceae</taxon>
        <taxon>Dioscorea</taxon>
    </lineage>
</organism>
<keyword evidence="1" id="KW-0812">Transmembrane</keyword>
<keyword evidence="3" id="KW-1185">Reference proteome</keyword>
<dbReference type="PANTHER" id="PTHR37891">
    <property type="entry name" value="OS06G0113900 PROTEIN"/>
    <property type="match status" value="1"/>
</dbReference>
<evidence type="ECO:0000313" key="2">
    <source>
        <dbReference type="EMBL" id="KAJ0968047.1"/>
    </source>
</evidence>
<reference evidence="2" key="1">
    <citation type="submission" date="2021-03" db="EMBL/GenBank/DDBJ databases">
        <authorList>
            <person name="Li Z."/>
            <person name="Yang C."/>
        </authorList>
    </citation>
    <scope>NUCLEOTIDE SEQUENCE</scope>
    <source>
        <strain evidence="2">Dzin_1.0</strain>
        <tissue evidence="2">Leaf</tissue>
    </source>
</reference>
<dbReference type="Proteomes" id="UP001085076">
    <property type="component" value="Miscellaneous, Linkage group lg07"/>
</dbReference>
<feature type="transmembrane region" description="Helical" evidence="1">
    <location>
        <begin position="128"/>
        <end position="145"/>
    </location>
</feature>
<gene>
    <name evidence="2" type="ORF">J5N97_024964</name>
</gene>
<sequence>MHSSQTAQGLIAVFFSVASLSINLQVPPRHWRPYAAPSCHPSPRRASLLPRFSLSAGSLCIRPLILLAMWLVYFTLPTVTLPLLHPVLRSVMKADAGGATGVLHAFSQVLVTDCSPRGKEGAFSAWHAWLRTAGACIGFAVAVVLPSSVRTSFGLSFLSVILGALVLIFGKTSHWRGTVAAGHVKEIQQVTRQESASPLNGLNTTP</sequence>
<keyword evidence="1" id="KW-0472">Membrane</keyword>
<dbReference type="OrthoDB" id="1869137at2759"/>
<comment type="caution">
    <text evidence="2">The sequence shown here is derived from an EMBL/GenBank/DDBJ whole genome shotgun (WGS) entry which is preliminary data.</text>
</comment>
<accession>A0A9D5C7F1</accession>
<keyword evidence="1" id="KW-1133">Transmembrane helix</keyword>
<evidence type="ECO:0000313" key="3">
    <source>
        <dbReference type="Proteomes" id="UP001085076"/>
    </source>
</evidence>
<dbReference type="AlphaFoldDB" id="A0A9D5C7F1"/>
<feature type="transmembrane region" description="Helical" evidence="1">
    <location>
        <begin position="6"/>
        <end position="24"/>
    </location>
</feature>
<dbReference type="PANTHER" id="PTHR37891:SF1">
    <property type="entry name" value="OS06G0113900 PROTEIN"/>
    <property type="match status" value="1"/>
</dbReference>
<proteinExistence type="predicted"/>
<name>A0A9D5C7F1_9LILI</name>
<reference evidence="2" key="2">
    <citation type="journal article" date="2022" name="Hortic Res">
        <title>The genome of Dioscorea zingiberensis sheds light on the biosynthesis, origin and evolution of the medicinally important diosgenin saponins.</title>
        <authorList>
            <person name="Li Y."/>
            <person name="Tan C."/>
            <person name="Li Z."/>
            <person name="Guo J."/>
            <person name="Li S."/>
            <person name="Chen X."/>
            <person name="Wang C."/>
            <person name="Dai X."/>
            <person name="Yang H."/>
            <person name="Song W."/>
            <person name="Hou L."/>
            <person name="Xu J."/>
            <person name="Tong Z."/>
            <person name="Xu A."/>
            <person name="Yuan X."/>
            <person name="Wang W."/>
            <person name="Yang Q."/>
            <person name="Chen L."/>
            <person name="Sun Z."/>
            <person name="Wang K."/>
            <person name="Pan B."/>
            <person name="Chen J."/>
            <person name="Bao Y."/>
            <person name="Liu F."/>
            <person name="Qi X."/>
            <person name="Gang D.R."/>
            <person name="Wen J."/>
            <person name="Li J."/>
        </authorList>
    </citation>
    <scope>NUCLEOTIDE SEQUENCE</scope>
    <source>
        <strain evidence="2">Dzin_1.0</strain>
    </source>
</reference>
<dbReference type="EMBL" id="JAGGNH010000007">
    <property type="protein sequence ID" value="KAJ0968047.1"/>
    <property type="molecule type" value="Genomic_DNA"/>
</dbReference>
<feature type="transmembrane region" description="Helical" evidence="1">
    <location>
        <begin position="151"/>
        <end position="169"/>
    </location>
</feature>